<evidence type="ECO:0000256" key="5">
    <source>
        <dbReference type="SAM" id="MobiDB-lite"/>
    </source>
</evidence>
<dbReference type="InterPro" id="IPR005119">
    <property type="entry name" value="LysR_subst-bd"/>
</dbReference>
<dbReference type="PRINTS" id="PR00039">
    <property type="entry name" value="HTHLYSR"/>
</dbReference>
<dbReference type="GO" id="GO:0003677">
    <property type="term" value="F:DNA binding"/>
    <property type="evidence" value="ECO:0007669"/>
    <property type="project" value="UniProtKB-KW"/>
</dbReference>
<dbReference type="Pfam" id="PF00126">
    <property type="entry name" value="HTH_1"/>
    <property type="match status" value="1"/>
</dbReference>
<keyword evidence="4" id="KW-0804">Transcription</keyword>
<dbReference type="AlphaFoldDB" id="A0A0C6P0W6"/>
<dbReference type="PANTHER" id="PTHR30419:SF8">
    <property type="entry name" value="NITROGEN ASSIMILATION TRANSCRIPTIONAL ACTIVATOR-RELATED"/>
    <property type="match status" value="1"/>
</dbReference>
<proteinExistence type="inferred from homology"/>
<dbReference type="PANTHER" id="PTHR30419">
    <property type="entry name" value="HTH-TYPE TRANSCRIPTIONAL REGULATOR YBHD"/>
    <property type="match status" value="1"/>
</dbReference>
<dbReference type="KEGG" id="bbh:BN112_0264"/>
<gene>
    <name evidence="7" type="ORF">BN112_0264</name>
</gene>
<evidence type="ECO:0000256" key="3">
    <source>
        <dbReference type="ARBA" id="ARBA00023125"/>
    </source>
</evidence>
<keyword evidence="2" id="KW-0805">Transcription regulation</keyword>
<dbReference type="Pfam" id="PF03466">
    <property type="entry name" value="LysR_substrate"/>
    <property type="match status" value="1"/>
</dbReference>
<dbReference type="InterPro" id="IPR036388">
    <property type="entry name" value="WH-like_DNA-bd_sf"/>
</dbReference>
<dbReference type="FunFam" id="1.10.10.10:FF:000001">
    <property type="entry name" value="LysR family transcriptional regulator"/>
    <property type="match status" value="1"/>
</dbReference>
<feature type="domain" description="HTH lysR-type" evidence="6">
    <location>
        <begin position="5"/>
        <end position="62"/>
    </location>
</feature>
<reference evidence="7 8" key="1">
    <citation type="journal article" date="2012" name="BMC Genomics">
        <title>Comparative genomics of the classical Bordetella subspecies: the evolution and exchange of virulence-associated diversity amongst closely related pathogens.</title>
        <authorList>
            <person name="Park J."/>
            <person name="Zhang Y."/>
            <person name="Buboltz A.M."/>
            <person name="Zhang X."/>
            <person name="Schuster S.C."/>
            <person name="Ahuja U."/>
            <person name="Liu M."/>
            <person name="Miller J.F."/>
            <person name="Sebaihia M."/>
            <person name="Bentley S.D."/>
            <person name="Parkhill J."/>
            <person name="Harvill E.T."/>
        </authorList>
    </citation>
    <scope>NUCLEOTIDE SEQUENCE [LARGE SCALE GENOMIC DNA]</scope>
    <source>
        <strain evidence="7 8">253</strain>
    </source>
</reference>
<dbReference type="GO" id="GO:0003700">
    <property type="term" value="F:DNA-binding transcription factor activity"/>
    <property type="evidence" value="ECO:0007669"/>
    <property type="project" value="InterPro"/>
</dbReference>
<dbReference type="SUPFAM" id="SSF53850">
    <property type="entry name" value="Periplasmic binding protein-like II"/>
    <property type="match status" value="1"/>
</dbReference>
<dbReference type="Gene3D" id="1.10.10.10">
    <property type="entry name" value="Winged helix-like DNA-binding domain superfamily/Winged helix DNA-binding domain"/>
    <property type="match status" value="1"/>
</dbReference>
<evidence type="ECO:0000256" key="4">
    <source>
        <dbReference type="ARBA" id="ARBA00023163"/>
    </source>
</evidence>
<evidence type="ECO:0000256" key="1">
    <source>
        <dbReference type="ARBA" id="ARBA00009437"/>
    </source>
</evidence>
<dbReference type="Proteomes" id="UP000007564">
    <property type="component" value="Chromosome"/>
</dbReference>
<feature type="region of interest" description="Disordered" evidence="5">
    <location>
        <begin position="301"/>
        <end position="333"/>
    </location>
</feature>
<evidence type="ECO:0000256" key="2">
    <source>
        <dbReference type="ARBA" id="ARBA00023015"/>
    </source>
</evidence>
<dbReference type="Gene3D" id="3.40.190.290">
    <property type="match status" value="1"/>
</dbReference>
<dbReference type="InterPro" id="IPR036390">
    <property type="entry name" value="WH_DNA-bd_sf"/>
</dbReference>
<protein>
    <submittedName>
        <fullName evidence="7">Probable LysR-family transcriptional regulator</fullName>
    </submittedName>
</protein>
<dbReference type="EMBL" id="HE965806">
    <property type="protein sequence ID" value="CCJ52182.1"/>
    <property type="molecule type" value="Genomic_DNA"/>
</dbReference>
<name>A0A0C6P0W6_BORBO</name>
<dbReference type="HOGENOM" id="CLU_039613_6_0_4"/>
<sequence length="333" mass="35505">MKINLSMRDIETVLVLGRTLNFRQAAAQLHLSQSALSTQVLRIEEALGVRLFDRTTRTVRLTAAGEVFMQQAASLQVAFREAIDAVSGIASAEHGQVAVAALPSLAARLLPRVLMAYRQAHPGVALKVHDTLSGPAFDLVRAGEVDFALTAADPQQADLHYVPMMSDSFILLIPQDHALARGKGPLRWADTLAAPHVSMVHPSSVRQYAEWAFLQNRIRFQPAFEAEHLATIVAMVECGFGVAALPEIAAAAVAHSGIVERPLTGPVAERSIGLVTSRNRTLSPAAAALVAQLREHLAASAYKPAPAAPSARTTAARARSRETAPGSPGAPRR</sequence>
<dbReference type="InterPro" id="IPR000847">
    <property type="entry name" value="LysR_HTH_N"/>
</dbReference>
<evidence type="ECO:0000313" key="8">
    <source>
        <dbReference type="Proteomes" id="UP000007564"/>
    </source>
</evidence>
<keyword evidence="3" id="KW-0238">DNA-binding</keyword>
<dbReference type="InterPro" id="IPR050950">
    <property type="entry name" value="HTH-type_LysR_regulators"/>
</dbReference>
<dbReference type="PROSITE" id="PS50931">
    <property type="entry name" value="HTH_LYSR"/>
    <property type="match status" value="1"/>
</dbReference>
<dbReference type="GO" id="GO:0005829">
    <property type="term" value="C:cytosol"/>
    <property type="evidence" value="ECO:0007669"/>
    <property type="project" value="TreeGrafter"/>
</dbReference>
<dbReference type="SUPFAM" id="SSF46785">
    <property type="entry name" value="Winged helix' DNA-binding domain"/>
    <property type="match status" value="1"/>
</dbReference>
<dbReference type="RefSeq" id="WP_003812144.1">
    <property type="nucleotide sequence ID" value="NC_019382.1"/>
</dbReference>
<dbReference type="GeneID" id="56478559"/>
<dbReference type="CDD" id="cd08440">
    <property type="entry name" value="PBP2_LTTR_like_4"/>
    <property type="match status" value="1"/>
</dbReference>
<organism evidence="7 8">
    <name type="scientific">Bordetella bronchiseptica 253</name>
    <dbReference type="NCBI Taxonomy" id="568707"/>
    <lineage>
        <taxon>Bacteria</taxon>
        <taxon>Pseudomonadati</taxon>
        <taxon>Pseudomonadota</taxon>
        <taxon>Betaproteobacteria</taxon>
        <taxon>Burkholderiales</taxon>
        <taxon>Alcaligenaceae</taxon>
        <taxon>Bordetella</taxon>
    </lineage>
</organism>
<accession>A0A0C6P0W6</accession>
<evidence type="ECO:0000259" key="6">
    <source>
        <dbReference type="PROSITE" id="PS50931"/>
    </source>
</evidence>
<evidence type="ECO:0000313" key="7">
    <source>
        <dbReference type="EMBL" id="CCJ52182.1"/>
    </source>
</evidence>
<feature type="compositionally biased region" description="Low complexity" evidence="5">
    <location>
        <begin position="301"/>
        <end position="317"/>
    </location>
</feature>
<comment type="similarity">
    <text evidence="1">Belongs to the LysR transcriptional regulatory family.</text>
</comment>
<dbReference type="OrthoDB" id="8713720at2"/>